<dbReference type="KEGG" id="hor:Hore_07440"/>
<evidence type="ECO:0000256" key="1">
    <source>
        <dbReference type="SAM" id="Phobius"/>
    </source>
</evidence>
<feature type="transmembrane region" description="Helical" evidence="1">
    <location>
        <begin position="20"/>
        <end position="42"/>
    </location>
</feature>
<dbReference type="SUPFAM" id="SSF48371">
    <property type="entry name" value="ARM repeat"/>
    <property type="match status" value="1"/>
</dbReference>
<dbReference type="Pfam" id="PF13646">
    <property type="entry name" value="HEAT_2"/>
    <property type="match status" value="1"/>
</dbReference>
<dbReference type="GO" id="GO:0016829">
    <property type="term" value="F:lyase activity"/>
    <property type="evidence" value="ECO:0007669"/>
    <property type="project" value="UniProtKB-KW"/>
</dbReference>
<evidence type="ECO:0000313" key="3">
    <source>
        <dbReference type="Proteomes" id="UP000000719"/>
    </source>
</evidence>
<dbReference type="RefSeq" id="WP_012635689.1">
    <property type="nucleotide sequence ID" value="NC_011899.1"/>
</dbReference>
<reference evidence="2 3" key="1">
    <citation type="journal article" date="2009" name="PLoS ONE">
        <title>Genome analysis of the anaerobic thermohalophilic bacterium Halothermothrix orenii.</title>
        <authorList>
            <person name="Mavromatis K."/>
            <person name="Ivanova N."/>
            <person name="Anderson I."/>
            <person name="Lykidis A."/>
            <person name="Hooper S.D."/>
            <person name="Sun H."/>
            <person name="Kunin V."/>
            <person name="Lapidus A."/>
            <person name="Hugenholtz P."/>
            <person name="Patel B."/>
            <person name="Kyrpides N.C."/>
        </authorList>
    </citation>
    <scope>NUCLEOTIDE SEQUENCE [LARGE SCALE GENOMIC DNA]</scope>
    <source>
        <strain evidence="3">H 168 / OCM 544 / DSM 9562</strain>
    </source>
</reference>
<protein>
    <submittedName>
        <fullName evidence="2">PBS lyase HEAT domain protein repeat-containing protein</fullName>
    </submittedName>
</protein>
<dbReference type="InterPro" id="IPR004155">
    <property type="entry name" value="PBS_lyase_HEAT"/>
</dbReference>
<keyword evidence="1" id="KW-0812">Transmembrane</keyword>
<dbReference type="HOGENOM" id="CLU_725166_0_0_9"/>
<dbReference type="Proteomes" id="UP000000719">
    <property type="component" value="Chromosome"/>
</dbReference>
<keyword evidence="1" id="KW-0472">Membrane</keyword>
<dbReference type="PANTHER" id="PTHR12697:SF5">
    <property type="entry name" value="DEOXYHYPUSINE HYDROXYLASE"/>
    <property type="match status" value="1"/>
</dbReference>
<gene>
    <name evidence="2" type="ordered locus">Hore_07440</name>
</gene>
<name>B8CW32_HALOH</name>
<keyword evidence="1" id="KW-1133">Transmembrane helix</keyword>
<dbReference type="OrthoDB" id="2112914at2"/>
<keyword evidence="3" id="KW-1185">Reference proteome</keyword>
<dbReference type="eggNOG" id="COG1413">
    <property type="taxonomic scope" value="Bacteria"/>
</dbReference>
<dbReference type="Gene3D" id="1.25.10.10">
    <property type="entry name" value="Leucine-rich Repeat Variant"/>
    <property type="match status" value="2"/>
</dbReference>
<dbReference type="InterPro" id="IPR016024">
    <property type="entry name" value="ARM-type_fold"/>
</dbReference>
<dbReference type="GO" id="GO:0016491">
    <property type="term" value="F:oxidoreductase activity"/>
    <property type="evidence" value="ECO:0007669"/>
    <property type="project" value="TreeGrafter"/>
</dbReference>
<organism evidence="2 3">
    <name type="scientific">Halothermothrix orenii (strain H 168 / OCM 544 / DSM 9562)</name>
    <dbReference type="NCBI Taxonomy" id="373903"/>
    <lineage>
        <taxon>Bacteria</taxon>
        <taxon>Bacillati</taxon>
        <taxon>Bacillota</taxon>
        <taxon>Clostridia</taxon>
        <taxon>Halanaerobiales</taxon>
        <taxon>Halothermotrichaceae</taxon>
        <taxon>Halothermothrix</taxon>
    </lineage>
</organism>
<dbReference type="EMBL" id="CP001098">
    <property type="protein sequence ID" value="ACL69501.1"/>
    <property type="molecule type" value="Genomic_DNA"/>
</dbReference>
<dbReference type="SMART" id="SM00567">
    <property type="entry name" value="EZ_HEAT"/>
    <property type="match status" value="3"/>
</dbReference>
<sequence>MEEILYKINFYLNKINLVQLDITVILIIIGAILVIIFSLFLIKRTNNINYQTKKILKLLERNPDKALKKLGNSPLEVVDYLLSPENISSGKYIKIKKYLSNPREVKKIFDRVHEDEPDIDQVKLTISIFTKLATPQAIDYLVTYLYEKNSDIVQTTINHLATLKTDKVVDTLIEYVSCVSDAKTLKFLEKAFLKFGPEAARKLEEFIYESDNTIKIWCINIMGAFPEEDFTGVLVDQLEVDNPDVKTAAIKNLANFSNNKKIIQEIAKCLDDENWGVRSQACYKLGELKATSVAPRLYERLTDQSGVVRAAAAQALLDMGYEGIEYLIKIAKEPSAPEEVINILKEQEIVFLIESIEKVFERKFKRMYPELSINKVKKRVK</sequence>
<keyword evidence="2" id="KW-0456">Lyase</keyword>
<evidence type="ECO:0000313" key="2">
    <source>
        <dbReference type="EMBL" id="ACL69501.1"/>
    </source>
</evidence>
<proteinExistence type="predicted"/>
<accession>B8CW32</accession>
<dbReference type="PANTHER" id="PTHR12697">
    <property type="entry name" value="PBS LYASE HEAT-LIKE PROTEIN"/>
    <property type="match status" value="1"/>
</dbReference>
<dbReference type="STRING" id="373903.Hore_07440"/>
<dbReference type="AlphaFoldDB" id="B8CW32"/>
<dbReference type="InterPro" id="IPR011989">
    <property type="entry name" value="ARM-like"/>
</dbReference>